<dbReference type="PROSITE" id="PS51257">
    <property type="entry name" value="PROKAR_LIPOPROTEIN"/>
    <property type="match status" value="1"/>
</dbReference>
<keyword evidence="2" id="KW-0732">Signal</keyword>
<keyword evidence="4" id="KW-1185">Reference proteome</keyword>
<reference evidence="3 4" key="1">
    <citation type="submission" date="2018-05" db="EMBL/GenBank/DDBJ databases">
        <title>Description of Sphingomonas pokkalii sp nov, isolated from the rhizosphere of saline tolerant pokkali rice and its draft genome analysis.</title>
        <authorList>
            <person name="Menon R."/>
            <person name="Kumari S."/>
            <person name="Rameshkumar N."/>
        </authorList>
    </citation>
    <scope>NUCLEOTIDE SEQUENCE [LARGE SCALE GENOMIC DNA]</scope>
    <source>
        <strain evidence="3 4">L3B27</strain>
    </source>
</reference>
<dbReference type="OrthoDB" id="7571816at2"/>
<evidence type="ECO:0000313" key="3">
    <source>
        <dbReference type="EMBL" id="PVX29975.1"/>
    </source>
</evidence>
<sequence length="91" mass="9598">MMKNKMLVLSAAAGLIALSACNNTPREQAADNIEANAENVADSYDAAASNAVTPAAEDALENKAEAVREEGKAKAEDMRKHDPDTNLHNGM</sequence>
<dbReference type="AlphaFoldDB" id="A0A2U0SFB4"/>
<feature type="signal peptide" evidence="2">
    <location>
        <begin position="1"/>
        <end position="22"/>
    </location>
</feature>
<dbReference type="EMBL" id="QENQ01000001">
    <property type="protein sequence ID" value="PVX29975.1"/>
    <property type="molecule type" value="Genomic_DNA"/>
</dbReference>
<evidence type="ECO:0000313" key="4">
    <source>
        <dbReference type="Proteomes" id="UP000245890"/>
    </source>
</evidence>
<evidence type="ECO:0008006" key="5">
    <source>
        <dbReference type="Google" id="ProtNLM"/>
    </source>
</evidence>
<proteinExistence type="predicted"/>
<dbReference type="Proteomes" id="UP000245890">
    <property type="component" value="Unassembled WGS sequence"/>
</dbReference>
<feature type="chain" id="PRO_5015717989" description="Circumsporozoite protein" evidence="2">
    <location>
        <begin position="23"/>
        <end position="91"/>
    </location>
</feature>
<evidence type="ECO:0000256" key="1">
    <source>
        <dbReference type="SAM" id="MobiDB-lite"/>
    </source>
</evidence>
<feature type="compositionally biased region" description="Basic and acidic residues" evidence="1">
    <location>
        <begin position="60"/>
        <end position="85"/>
    </location>
</feature>
<name>A0A2U0SFB4_9SPHN</name>
<gene>
    <name evidence="3" type="ORF">DD559_12035</name>
</gene>
<feature type="region of interest" description="Disordered" evidence="1">
    <location>
        <begin position="59"/>
        <end position="91"/>
    </location>
</feature>
<evidence type="ECO:0000256" key="2">
    <source>
        <dbReference type="SAM" id="SignalP"/>
    </source>
</evidence>
<organism evidence="3 4">
    <name type="scientific">Sphingomonas pokkalii</name>
    <dbReference type="NCBI Taxonomy" id="2175090"/>
    <lineage>
        <taxon>Bacteria</taxon>
        <taxon>Pseudomonadati</taxon>
        <taxon>Pseudomonadota</taxon>
        <taxon>Alphaproteobacteria</taxon>
        <taxon>Sphingomonadales</taxon>
        <taxon>Sphingomonadaceae</taxon>
        <taxon>Sphingomonas</taxon>
    </lineage>
</organism>
<protein>
    <recommendedName>
        <fullName evidence="5">Circumsporozoite protein</fullName>
    </recommendedName>
</protein>
<accession>A0A2U0SFB4</accession>
<comment type="caution">
    <text evidence="3">The sequence shown here is derived from an EMBL/GenBank/DDBJ whole genome shotgun (WGS) entry which is preliminary data.</text>
</comment>